<evidence type="ECO:0000313" key="7">
    <source>
        <dbReference type="EMBL" id="CAB4888557.1"/>
    </source>
</evidence>
<evidence type="ECO:0000259" key="5">
    <source>
        <dbReference type="PROSITE" id="PS50887"/>
    </source>
</evidence>
<dbReference type="PROSITE" id="PS50887">
    <property type="entry name" value="GGDEF"/>
    <property type="match status" value="1"/>
</dbReference>
<dbReference type="EMBL" id="CAFBMH010000001">
    <property type="protein sequence ID" value="CAB4888557.1"/>
    <property type="molecule type" value="Genomic_DNA"/>
</dbReference>
<dbReference type="PROSITE" id="PS50113">
    <property type="entry name" value="PAC"/>
    <property type="match status" value="1"/>
</dbReference>
<feature type="domain" description="EAL" evidence="4">
    <location>
        <begin position="427"/>
        <end position="681"/>
    </location>
</feature>
<dbReference type="InterPro" id="IPR035919">
    <property type="entry name" value="EAL_sf"/>
</dbReference>
<name>A0A6J6S4W3_9ZZZZ</name>
<dbReference type="CDD" id="cd01949">
    <property type="entry name" value="GGDEF"/>
    <property type="match status" value="1"/>
</dbReference>
<protein>
    <submittedName>
        <fullName evidence="6">Unannotated protein</fullName>
    </submittedName>
</protein>
<dbReference type="Pfam" id="PF00563">
    <property type="entry name" value="EAL"/>
    <property type="match status" value="1"/>
</dbReference>
<dbReference type="InterPro" id="IPR001633">
    <property type="entry name" value="EAL_dom"/>
</dbReference>
<keyword evidence="1" id="KW-0175">Coiled coil</keyword>
<gene>
    <name evidence="6" type="ORF">UFOPK2754_00400</name>
    <name evidence="7" type="ORF">UFOPK3543_00042</name>
</gene>
<dbReference type="InterPro" id="IPR029787">
    <property type="entry name" value="Nucleotide_cyclase"/>
</dbReference>
<dbReference type="GO" id="GO:0006355">
    <property type="term" value="P:regulation of DNA-templated transcription"/>
    <property type="evidence" value="ECO:0007669"/>
    <property type="project" value="InterPro"/>
</dbReference>
<dbReference type="Gene3D" id="3.30.450.20">
    <property type="entry name" value="PAS domain"/>
    <property type="match status" value="2"/>
</dbReference>
<dbReference type="InterPro" id="IPR000700">
    <property type="entry name" value="PAS-assoc_C"/>
</dbReference>
<dbReference type="InterPro" id="IPR000014">
    <property type="entry name" value="PAS"/>
</dbReference>
<dbReference type="PROSITE" id="PS50883">
    <property type="entry name" value="EAL"/>
    <property type="match status" value="1"/>
</dbReference>
<dbReference type="NCBIfam" id="TIGR00229">
    <property type="entry name" value="sensory_box"/>
    <property type="match status" value="2"/>
</dbReference>
<evidence type="ECO:0000256" key="1">
    <source>
        <dbReference type="SAM" id="Coils"/>
    </source>
</evidence>
<dbReference type="CDD" id="cd00130">
    <property type="entry name" value="PAS"/>
    <property type="match status" value="2"/>
</dbReference>
<dbReference type="NCBIfam" id="TIGR00254">
    <property type="entry name" value="GGDEF"/>
    <property type="match status" value="1"/>
</dbReference>
<accession>A0A6J6S4W3</accession>
<dbReference type="InterPro" id="IPR013656">
    <property type="entry name" value="PAS_4"/>
</dbReference>
<dbReference type="SUPFAM" id="SSF55073">
    <property type="entry name" value="Nucleotide cyclase"/>
    <property type="match status" value="1"/>
</dbReference>
<dbReference type="SUPFAM" id="SSF55785">
    <property type="entry name" value="PYP-like sensor domain (PAS domain)"/>
    <property type="match status" value="2"/>
</dbReference>
<dbReference type="PANTHER" id="PTHR44757:SF2">
    <property type="entry name" value="BIOFILM ARCHITECTURE MAINTENANCE PROTEIN MBAA"/>
    <property type="match status" value="1"/>
</dbReference>
<sequence length="681" mass="75292">MRHFAGLVDIDGTLLDINRRALETTGLSRGEILGRPLWDTQWFRANPAGRAQIRNLIERARTGEATHDVVLYRSTLGAPHDIPIEVTFTPVRDVDHGVVFLVVEAQNIAARHAAEAILEAKNRQLAESEARFRALAENTSDLVCLHDPDGIYQYLSPSVRKLLGYEARELVGTHPIDRVHSEDRTLVEDALHAVGASGTSSQEFSHRVRRRGGAYVWFESVVTAIMGGDGNVVQLQSSSRDITERKRTEQELVRLAFHDDLTGLPNRALLLDRISQALKVTLRTRQNVAVLFIDLDGFKAVNDTIGHYAGDATLVAVAERLTGMVRPGDTLARLGGDEFVMLCTCVDNTQAATDVASRVLHALSQPFTVYGRIIDLSASIGISVSAGEDDPLRLVENADTAMYEAKRAGRSRYLVFDPEERSSTLNKLATEFALRRAVERGELRLHYQPEIDLRTEKVVGFEALVRWQRDDGTLIPPSEFIPLAEETGLIVPIGRWVIEEACRQICIWERMRPDHERPRVWVNLSARQLGEPDLVPTIVAAIHDREISPDSICLEITESALMQDAEAATAQLDQLRGLGISLGVDDFGTGYSSLAYLNRFPLDVLKVDRSFVAGLGSDPESETIVAAIIDLAHALELTVIAEGVENDEQLAVLRRLGCDQAVGFHFSRPKAPEELTELILA</sequence>
<proteinExistence type="predicted"/>
<dbReference type="AlphaFoldDB" id="A0A6J6S4W3"/>
<evidence type="ECO:0000259" key="2">
    <source>
        <dbReference type="PROSITE" id="PS50112"/>
    </source>
</evidence>
<organism evidence="6">
    <name type="scientific">freshwater metagenome</name>
    <dbReference type="NCBI Taxonomy" id="449393"/>
    <lineage>
        <taxon>unclassified sequences</taxon>
        <taxon>metagenomes</taxon>
        <taxon>ecological metagenomes</taxon>
    </lineage>
</organism>
<dbReference type="CDD" id="cd01948">
    <property type="entry name" value="EAL"/>
    <property type="match status" value="1"/>
</dbReference>
<dbReference type="SMART" id="SM00086">
    <property type="entry name" value="PAC"/>
    <property type="match status" value="1"/>
</dbReference>
<dbReference type="InterPro" id="IPR000160">
    <property type="entry name" value="GGDEF_dom"/>
</dbReference>
<reference evidence="6" key="1">
    <citation type="submission" date="2020-05" db="EMBL/GenBank/DDBJ databases">
        <authorList>
            <person name="Chiriac C."/>
            <person name="Salcher M."/>
            <person name="Ghai R."/>
            <person name="Kavagutti S V."/>
        </authorList>
    </citation>
    <scope>NUCLEOTIDE SEQUENCE</scope>
</reference>
<dbReference type="SUPFAM" id="SSF141868">
    <property type="entry name" value="EAL domain-like"/>
    <property type="match status" value="1"/>
</dbReference>
<dbReference type="SMART" id="SM00052">
    <property type="entry name" value="EAL"/>
    <property type="match status" value="1"/>
</dbReference>
<dbReference type="Pfam" id="PF00990">
    <property type="entry name" value="GGDEF"/>
    <property type="match status" value="1"/>
</dbReference>
<dbReference type="EMBL" id="CAEZYR010000008">
    <property type="protein sequence ID" value="CAB4729811.1"/>
    <property type="molecule type" value="Genomic_DNA"/>
</dbReference>
<feature type="domain" description="GGDEF" evidence="5">
    <location>
        <begin position="286"/>
        <end position="418"/>
    </location>
</feature>
<dbReference type="SMART" id="SM00091">
    <property type="entry name" value="PAS"/>
    <property type="match status" value="2"/>
</dbReference>
<dbReference type="PROSITE" id="PS50112">
    <property type="entry name" value="PAS"/>
    <property type="match status" value="2"/>
</dbReference>
<feature type="domain" description="PAS" evidence="2">
    <location>
        <begin position="128"/>
        <end position="198"/>
    </location>
</feature>
<dbReference type="InterPro" id="IPR035965">
    <property type="entry name" value="PAS-like_dom_sf"/>
</dbReference>
<dbReference type="Gene3D" id="3.20.20.450">
    <property type="entry name" value="EAL domain"/>
    <property type="match status" value="1"/>
</dbReference>
<dbReference type="PANTHER" id="PTHR44757">
    <property type="entry name" value="DIGUANYLATE CYCLASE DGCP"/>
    <property type="match status" value="1"/>
</dbReference>
<dbReference type="InterPro" id="IPR043128">
    <property type="entry name" value="Rev_trsase/Diguanyl_cyclase"/>
</dbReference>
<dbReference type="Gene3D" id="3.30.70.270">
    <property type="match status" value="1"/>
</dbReference>
<dbReference type="InterPro" id="IPR013767">
    <property type="entry name" value="PAS_fold"/>
</dbReference>
<evidence type="ECO:0000313" key="6">
    <source>
        <dbReference type="EMBL" id="CAB4729811.1"/>
    </source>
</evidence>
<feature type="coiled-coil region" evidence="1">
    <location>
        <begin position="111"/>
        <end position="138"/>
    </location>
</feature>
<dbReference type="Pfam" id="PF08448">
    <property type="entry name" value="PAS_4"/>
    <property type="match status" value="1"/>
</dbReference>
<dbReference type="SMART" id="SM00267">
    <property type="entry name" value="GGDEF"/>
    <property type="match status" value="1"/>
</dbReference>
<feature type="domain" description="PAS" evidence="2">
    <location>
        <begin position="7"/>
        <end position="64"/>
    </location>
</feature>
<dbReference type="Pfam" id="PF00989">
    <property type="entry name" value="PAS"/>
    <property type="match status" value="1"/>
</dbReference>
<dbReference type="InterPro" id="IPR001610">
    <property type="entry name" value="PAC"/>
</dbReference>
<evidence type="ECO:0000259" key="3">
    <source>
        <dbReference type="PROSITE" id="PS50113"/>
    </source>
</evidence>
<dbReference type="InterPro" id="IPR052155">
    <property type="entry name" value="Biofilm_reg_signaling"/>
</dbReference>
<evidence type="ECO:0000259" key="4">
    <source>
        <dbReference type="PROSITE" id="PS50883"/>
    </source>
</evidence>
<feature type="domain" description="PAC" evidence="3">
    <location>
        <begin position="202"/>
        <end position="254"/>
    </location>
</feature>